<dbReference type="GeneID" id="17270775"/>
<dbReference type="HOGENOM" id="CLU_2836585_0_0_1"/>
<organism evidence="1 2">
    <name type="scientific">Emiliania huxleyi (strain CCMP1516)</name>
    <dbReference type="NCBI Taxonomy" id="280463"/>
    <lineage>
        <taxon>Eukaryota</taxon>
        <taxon>Haptista</taxon>
        <taxon>Haptophyta</taxon>
        <taxon>Prymnesiophyceae</taxon>
        <taxon>Isochrysidales</taxon>
        <taxon>Noelaerhabdaceae</taxon>
        <taxon>Emiliania</taxon>
    </lineage>
</organism>
<accession>A0A0D3JNZ4</accession>
<proteinExistence type="predicted"/>
<dbReference type="AlphaFoldDB" id="A0A0D3JNZ4"/>
<evidence type="ECO:0000313" key="1">
    <source>
        <dbReference type="EnsemblProtists" id="EOD25229"/>
    </source>
</evidence>
<reference evidence="1" key="2">
    <citation type="submission" date="2024-10" db="UniProtKB">
        <authorList>
            <consortium name="EnsemblProtists"/>
        </authorList>
    </citation>
    <scope>IDENTIFICATION</scope>
</reference>
<dbReference type="Proteomes" id="UP000013827">
    <property type="component" value="Unassembled WGS sequence"/>
</dbReference>
<dbReference type="PaxDb" id="2903-EOD25229"/>
<protein>
    <submittedName>
        <fullName evidence="1">Uncharacterized protein</fullName>
    </submittedName>
</protein>
<evidence type="ECO:0000313" key="2">
    <source>
        <dbReference type="Proteomes" id="UP000013827"/>
    </source>
</evidence>
<dbReference type="RefSeq" id="XP_005777658.1">
    <property type="nucleotide sequence ID" value="XM_005777601.1"/>
</dbReference>
<sequence>MPTRLSSHTVSRTLFDQPPAPLRAVGGGGPLVSPNEVGLLPAVCLAALPSFPAGWRAEDHARDCPT</sequence>
<keyword evidence="2" id="KW-1185">Reference proteome</keyword>
<dbReference type="KEGG" id="ehx:EMIHUDRAFT_354309"/>
<dbReference type="EnsemblProtists" id="EOD25229">
    <property type="protein sequence ID" value="EOD25229"/>
    <property type="gene ID" value="EMIHUDRAFT_354309"/>
</dbReference>
<name>A0A0D3JNZ4_EMIH1</name>
<reference evidence="2" key="1">
    <citation type="journal article" date="2013" name="Nature">
        <title>Pan genome of the phytoplankton Emiliania underpins its global distribution.</title>
        <authorList>
            <person name="Read B.A."/>
            <person name="Kegel J."/>
            <person name="Klute M.J."/>
            <person name="Kuo A."/>
            <person name="Lefebvre S.C."/>
            <person name="Maumus F."/>
            <person name="Mayer C."/>
            <person name="Miller J."/>
            <person name="Monier A."/>
            <person name="Salamov A."/>
            <person name="Young J."/>
            <person name="Aguilar M."/>
            <person name="Claverie J.M."/>
            <person name="Frickenhaus S."/>
            <person name="Gonzalez K."/>
            <person name="Herman E.K."/>
            <person name="Lin Y.C."/>
            <person name="Napier J."/>
            <person name="Ogata H."/>
            <person name="Sarno A.F."/>
            <person name="Shmutz J."/>
            <person name="Schroeder D."/>
            <person name="de Vargas C."/>
            <person name="Verret F."/>
            <person name="von Dassow P."/>
            <person name="Valentin K."/>
            <person name="Van de Peer Y."/>
            <person name="Wheeler G."/>
            <person name="Dacks J.B."/>
            <person name="Delwiche C.F."/>
            <person name="Dyhrman S.T."/>
            <person name="Glockner G."/>
            <person name="John U."/>
            <person name="Richards T."/>
            <person name="Worden A.Z."/>
            <person name="Zhang X."/>
            <person name="Grigoriev I.V."/>
            <person name="Allen A.E."/>
            <person name="Bidle K."/>
            <person name="Borodovsky M."/>
            <person name="Bowler C."/>
            <person name="Brownlee C."/>
            <person name="Cock J.M."/>
            <person name="Elias M."/>
            <person name="Gladyshev V.N."/>
            <person name="Groth M."/>
            <person name="Guda C."/>
            <person name="Hadaegh A."/>
            <person name="Iglesias-Rodriguez M.D."/>
            <person name="Jenkins J."/>
            <person name="Jones B.M."/>
            <person name="Lawson T."/>
            <person name="Leese F."/>
            <person name="Lindquist E."/>
            <person name="Lobanov A."/>
            <person name="Lomsadze A."/>
            <person name="Malik S.B."/>
            <person name="Marsh M.E."/>
            <person name="Mackinder L."/>
            <person name="Mock T."/>
            <person name="Mueller-Roeber B."/>
            <person name="Pagarete A."/>
            <person name="Parker M."/>
            <person name="Probert I."/>
            <person name="Quesneville H."/>
            <person name="Raines C."/>
            <person name="Rensing S.A."/>
            <person name="Riano-Pachon D.M."/>
            <person name="Richier S."/>
            <person name="Rokitta S."/>
            <person name="Shiraiwa Y."/>
            <person name="Soanes D.M."/>
            <person name="van der Giezen M."/>
            <person name="Wahlund T.M."/>
            <person name="Williams B."/>
            <person name="Wilson W."/>
            <person name="Wolfe G."/>
            <person name="Wurch L.L."/>
        </authorList>
    </citation>
    <scope>NUCLEOTIDE SEQUENCE</scope>
</reference>